<accession>T1II80</accession>
<evidence type="ECO:0000313" key="4">
    <source>
        <dbReference type="EnsemblMetazoa" id="SMAR000572-PA"/>
    </source>
</evidence>
<dbReference type="PhylomeDB" id="T1II80"/>
<keyword evidence="5" id="KW-1185">Reference proteome</keyword>
<evidence type="ECO:0000256" key="2">
    <source>
        <dbReference type="ARBA" id="ARBA00022679"/>
    </source>
</evidence>
<keyword evidence="2" id="KW-0808">Transferase</keyword>
<dbReference type="SUPFAM" id="SSF52540">
    <property type="entry name" value="P-loop containing nucleoside triphosphate hydrolases"/>
    <property type="match status" value="1"/>
</dbReference>
<dbReference type="Proteomes" id="UP000014500">
    <property type="component" value="Unassembled WGS sequence"/>
</dbReference>
<dbReference type="Pfam" id="PF00685">
    <property type="entry name" value="Sulfotransfer_1"/>
    <property type="match status" value="1"/>
</dbReference>
<protein>
    <recommendedName>
        <fullName evidence="3">Sulfotransferase domain-containing protein</fullName>
    </recommendedName>
</protein>
<evidence type="ECO:0000313" key="5">
    <source>
        <dbReference type="Proteomes" id="UP000014500"/>
    </source>
</evidence>
<evidence type="ECO:0000259" key="3">
    <source>
        <dbReference type="Pfam" id="PF00685"/>
    </source>
</evidence>
<dbReference type="EMBL" id="JH430146">
    <property type="status" value="NOT_ANNOTATED_CDS"/>
    <property type="molecule type" value="Genomic_DNA"/>
</dbReference>
<evidence type="ECO:0000256" key="1">
    <source>
        <dbReference type="ARBA" id="ARBA00005771"/>
    </source>
</evidence>
<feature type="domain" description="Sulfotransferase" evidence="3">
    <location>
        <begin position="141"/>
        <end position="230"/>
    </location>
</feature>
<dbReference type="PANTHER" id="PTHR11783">
    <property type="entry name" value="SULFOTRANSFERASE SULT"/>
    <property type="match status" value="1"/>
</dbReference>
<dbReference type="InterPro" id="IPR027417">
    <property type="entry name" value="P-loop_NTPase"/>
</dbReference>
<comment type="similarity">
    <text evidence="1">Belongs to the sulfotransferase 1 family.</text>
</comment>
<dbReference type="GO" id="GO:0008146">
    <property type="term" value="F:sulfotransferase activity"/>
    <property type="evidence" value="ECO:0007669"/>
    <property type="project" value="InterPro"/>
</dbReference>
<name>T1II80_STRMM</name>
<dbReference type="AlphaFoldDB" id="T1II80"/>
<dbReference type="InterPro" id="IPR000863">
    <property type="entry name" value="Sulfotransferase_dom"/>
</dbReference>
<dbReference type="eggNOG" id="KOG1584">
    <property type="taxonomic scope" value="Eukaryota"/>
</dbReference>
<organism evidence="4 5">
    <name type="scientific">Strigamia maritima</name>
    <name type="common">European centipede</name>
    <name type="synonym">Geophilus maritimus</name>
    <dbReference type="NCBI Taxonomy" id="126957"/>
    <lineage>
        <taxon>Eukaryota</taxon>
        <taxon>Metazoa</taxon>
        <taxon>Ecdysozoa</taxon>
        <taxon>Arthropoda</taxon>
        <taxon>Myriapoda</taxon>
        <taxon>Chilopoda</taxon>
        <taxon>Pleurostigmophora</taxon>
        <taxon>Geophilomorpha</taxon>
        <taxon>Linotaeniidae</taxon>
        <taxon>Strigamia</taxon>
    </lineage>
</organism>
<dbReference type="HOGENOM" id="CLU_027239_1_1_1"/>
<reference evidence="4" key="2">
    <citation type="submission" date="2015-02" db="UniProtKB">
        <authorList>
            <consortium name="EnsemblMetazoa"/>
        </authorList>
    </citation>
    <scope>IDENTIFICATION</scope>
</reference>
<reference evidence="5" key="1">
    <citation type="submission" date="2011-05" db="EMBL/GenBank/DDBJ databases">
        <authorList>
            <person name="Richards S.R."/>
            <person name="Qu J."/>
            <person name="Jiang H."/>
            <person name="Jhangiani S.N."/>
            <person name="Agravi P."/>
            <person name="Goodspeed R."/>
            <person name="Gross S."/>
            <person name="Mandapat C."/>
            <person name="Jackson L."/>
            <person name="Mathew T."/>
            <person name="Pu L."/>
            <person name="Thornton R."/>
            <person name="Saada N."/>
            <person name="Wilczek-Boney K.B."/>
            <person name="Lee S."/>
            <person name="Kovar C."/>
            <person name="Wu Y."/>
            <person name="Scherer S.E."/>
            <person name="Worley K.C."/>
            <person name="Muzny D.M."/>
            <person name="Gibbs R."/>
        </authorList>
    </citation>
    <scope>NUCLEOTIDE SEQUENCE</scope>
    <source>
        <strain evidence="5">Brora</strain>
    </source>
</reference>
<dbReference type="Gene3D" id="3.40.50.300">
    <property type="entry name" value="P-loop containing nucleotide triphosphate hydrolases"/>
    <property type="match status" value="2"/>
</dbReference>
<sequence>MSDISATLIPLNHKIYQHYKSISRAYSVGGQEFCFDEKTLPVIKSFQNFQVREDDVFVLSFPKTGTVPYCTTWMQEIVYLLLNDVDFKKANATIRDDVIPYGDFDMASLEFANNLPSPRLIKLHLHLLSFLPAAMLTTKCKDQGKVIEEMAEFLNKSVSKNEIKMIADHCKFDNMKQNPAANRTGFQQEQAINNDFVFMRKGIVGNWKTEMSLELVTKIDKWIIENTADCPDLREIFF</sequence>
<dbReference type="EnsemblMetazoa" id="SMAR000572-RA">
    <property type="protein sequence ID" value="SMAR000572-PA"/>
    <property type="gene ID" value="SMAR000572"/>
</dbReference>
<proteinExistence type="inferred from homology"/>